<dbReference type="PANTHER" id="PTHR34997:SF1">
    <property type="entry name" value="PEPTIDOGLYCAN-BINDING LYSIN DOMAIN"/>
    <property type="match status" value="1"/>
</dbReference>
<evidence type="ECO:0000313" key="5">
    <source>
        <dbReference type="EMBL" id="KAF5374262.1"/>
    </source>
</evidence>
<evidence type="ECO:0000256" key="1">
    <source>
        <dbReference type="ARBA" id="ARBA00022669"/>
    </source>
</evidence>
<evidence type="ECO:0000313" key="6">
    <source>
        <dbReference type="Proteomes" id="UP000559256"/>
    </source>
</evidence>
<keyword evidence="3" id="KW-0732">Signal</keyword>
<dbReference type="PROSITE" id="PS51782">
    <property type="entry name" value="LYSM"/>
    <property type="match status" value="2"/>
</dbReference>
<evidence type="ECO:0000259" key="4">
    <source>
        <dbReference type="PROSITE" id="PS51782"/>
    </source>
</evidence>
<dbReference type="EMBL" id="JAACJM010000002">
    <property type="protein sequence ID" value="KAF5374262.1"/>
    <property type="molecule type" value="Genomic_DNA"/>
</dbReference>
<dbReference type="SMART" id="SM00257">
    <property type="entry name" value="LysM"/>
    <property type="match status" value="2"/>
</dbReference>
<reference evidence="5 6" key="1">
    <citation type="journal article" date="2020" name="ISME J.">
        <title>Uncovering the hidden diversity of litter-decomposition mechanisms in mushroom-forming fungi.</title>
        <authorList>
            <person name="Floudas D."/>
            <person name="Bentzer J."/>
            <person name="Ahren D."/>
            <person name="Johansson T."/>
            <person name="Persson P."/>
            <person name="Tunlid A."/>
        </authorList>
    </citation>
    <scope>NUCLEOTIDE SEQUENCE [LARGE SCALE GENOMIC DNA]</scope>
    <source>
        <strain evidence="5 6">CBS 291.85</strain>
    </source>
</reference>
<evidence type="ECO:0000256" key="3">
    <source>
        <dbReference type="SAM" id="SignalP"/>
    </source>
</evidence>
<dbReference type="Proteomes" id="UP000559256">
    <property type="component" value="Unassembled WGS sequence"/>
</dbReference>
<dbReference type="GO" id="GO:0008061">
    <property type="term" value="F:chitin binding"/>
    <property type="evidence" value="ECO:0007669"/>
    <property type="project" value="UniProtKB-KW"/>
</dbReference>
<keyword evidence="6" id="KW-1185">Reference proteome</keyword>
<name>A0A8H5H078_9AGAR</name>
<dbReference type="SUPFAM" id="SSF54106">
    <property type="entry name" value="LysM domain"/>
    <property type="match status" value="1"/>
</dbReference>
<dbReference type="Pfam" id="PF01476">
    <property type="entry name" value="LysM"/>
    <property type="match status" value="1"/>
</dbReference>
<dbReference type="CDD" id="cd00118">
    <property type="entry name" value="LysM"/>
    <property type="match status" value="1"/>
</dbReference>
<dbReference type="Gene3D" id="3.10.350.10">
    <property type="entry name" value="LysM domain"/>
    <property type="match status" value="2"/>
</dbReference>
<evidence type="ECO:0000256" key="2">
    <source>
        <dbReference type="ARBA" id="ARBA00023026"/>
    </source>
</evidence>
<protein>
    <recommendedName>
        <fullName evidence="4">LysM domain-containing protein</fullName>
    </recommendedName>
</protein>
<dbReference type="OrthoDB" id="5985073at2759"/>
<keyword evidence="2" id="KW-0843">Virulence</keyword>
<feature type="domain" description="LysM" evidence="4">
    <location>
        <begin position="87"/>
        <end position="133"/>
    </location>
</feature>
<gene>
    <name evidence="5" type="ORF">D9758_004709</name>
</gene>
<dbReference type="AlphaFoldDB" id="A0A8H5H078"/>
<feature type="domain" description="LysM" evidence="4">
    <location>
        <begin position="32"/>
        <end position="79"/>
    </location>
</feature>
<dbReference type="InterPro" id="IPR018392">
    <property type="entry name" value="LysM"/>
</dbReference>
<dbReference type="InterPro" id="IPR036779">
    <property type="entry name" value="LysM_dom_sf"/>
</dbReference>
<comment type="caution">
    <text evidence="5">The sequence shown here is derived from an EMBL/GenBank/DDBJ whole genome shotgun (WGS) entry which is preliminary data.</text>
</comment>
<dbReference type="InterPro" id="IPR052210">
    <property type="entry name" value="LysM1-like"/>
</dbReference>
<keyword evidence="1" id="KW-0147">Chitin-binding</keyword>
<proteinExistence type="predicted"/>
<accession>A0A8H5H078</accession>
<dbReference type="PANTHER" id="PTHR34997">
    <property type="entry name" value="AM15"/>
    <property type="match status" value="1"/>
</dbReference>
<sequence length="142" mass="14843">MFSYTRISAITSVALLLASFTNAQFGPSQCARNYTVKPGDVCDAISAAQHSSTFQLANANKGVIDANCTNLQVGEIICLGLLGKDCTDTTVVGGSNCEAITTNAGIPLSTLLHNNPNVLDGCTNIYPEEVLCTSGALFDYTV</sequence>
<feature type="chain" id="PRO_5034425892" description="LysM domain-containing protein" evidence="3">
    <location>
        <begin position="24"/>
        <end position="142"/>
    </location>
</feature>
<feature type="signal peptide" evidence="3">
    <location>
        <begin position="1"/>
        <end position="23"/>
    </location>
</feature>
<organism evidence="5 6">
    <name type="scientific">Tetrapyrgos nigripes</name>
    <dbReference type="NCBI Taxonomy" id="182062"/>
    <lineage>
        <taxon>Eukaryota</taxon>
        <taxon>Fungi</taxon>
        <taxon>Dikarya</taxon>
        <taxon>Basidiomycota</taxon>
        <taxon>Agaricomycotina</taxon>
        <taxon>Agaricomycetes</taxon>
        <taxon>Agaricomycetidae</taxon>
        <taxon>Agaricales</taxon>
        <taxon>Marasmiineae</taxon>
        <taxon>Marasmiaceae</taxon>
        <taxon>Tetrapyrgos</taxon>
    </lineage>
</organism>